<evidence type="ECO:0000256" key="2">
    <source>
        <dbReference type="ARBA" id="ARBA00022695"/>
    </source>
</evidence>
<evidence type="ECO:0000256" key="4">
    <source>
        <dbReference type="ARBA" id="ARBA00022750"/>
    </source>
</evidence>
<dbReference type="SUPFAM" id="SSF56672">
    <property type="entry name" value="DNA/RNA polymerases"/>
    <property type="match status" value="1"/>
</dbReference>
<keyword evidence="4" id="KW-0645">Protease</keyword>
<feature type="region of interest" description="Disordered" evidence="9">
    <location>
        <begin position="197"/>
        <end position="258"/>
    </location>
</feature>
<dbReference type="InterPro" id="IPR054722">
    <property type="entry name" value="PolX-like_BBD"/>
</dbReference>
<comment type="caution">
    <text evidence="12">The sequence shown here is derived from an EMBL/GenBank/DDBJ whole genome shotgun (WGS) entry which is preliminary data.</text>
</comment>
<evidence type="ECO:0000256" key="7">
    <source>
        <dbReference type="ARBA" id="ARBA00022918"/>
    </source>
</evidence>
<dbReference type="InterPro" id="IPR041373">
    <property type="entry name" value="RT_RNaseH"/>
</dbReference>
<feature type="domain" description="Retrovirus-related Pol polyprotein from transposon TNT 1-94-like beta-barrel" evidence="11">
    <location>
        <begin position="949"/>
        <end position="1020"/>
    </location>
</feature>
<feature type="compositionally biased region" description="Low complexity" evidence="9">
    <location>
        <begin position="235"/>
        <end position="248"/>
    </location>
</feature>
<evidence type="ECO:0000259" key="10">
    <source>
        <dbReference type="Pfam" id="PF17917"/>
    </source>
</evidence>
<keyword evidence="1" id="KW-0808">Transferase</keyword>
<dbReference type="GO" id="GO:0003964">
    <property type="term" value="F:RNA-directed DNA polymerase activity"/>
    <property type="evidence" value="ECO:0007669"/>
    <property type="project" value="UniProtKB-KW"/>
</dbReference>
<keyword evidence="7 12" id="KW-0695">RNA-directed DNA polymerase</keyword>
<evidence type="ECO:0000256" key="8">
    <source>
        <dbReference type="SAM" id="Coils"/>
    </source>
</evidence>
<keyword evidence="4" id="KW-0064">Aspartyl protease</keyword>
<evidence type="ECO:0000256" key="9">
    <source>
        <dbReference type="SAM" id="MobiDB-lite"/>
    </source>
</evidence>
<evidence type="ECO:0000313" key="12">
    <source>
        <dbReference type="EMBL" id="GEU36593.1"/>
    </source>
</evidence>
<sequence length="1052" mass="118591">MGQISNGQPGTLNANIGRSGSNVVLNMILPHVFSIMTPQDLTTGAWNMDTGHGFFCHLNFIGLIKESMGTSTTRVIFVGTIPTIIPSTAATVDLPVIHDDTLLIPTDTPIISPIVPTIPPIAPTIQYTSPIVYNDSSDSDTHDTPPSPLIRQILHALPGLPRRPAVFVLPGQPIPIGQHYHTQPNVELKMLTARMNYSSRDSPSDSLSKTSFDSHLDTSSNSSPRRSSSGHHISDSPFDSSTDTSTGPSRKRCRDSDSVTVLEVSLEEGYVPYVPKEIGLGVDVEYNYEPYTEPDVDFDIQADIDACVVFADDIVARGTDVRIEDGTAAEEEAKFSARGTIEIGVDRVTHPVISDDTAEPVREDFPELVSADGSSRESELSRVSSETRDIELWRLGIRALLCQGGLNYTDHYRFWNDPRCDQRVDFQACGRSSKSVRRCQEPWNQNRMKNEPQDDNVDANVNNGNGNGNGNGNPNVNNEGVVPVTRECTYQDFGKCEPLNFKRMKGFVGLTRWFEKMEIVFHISNFLPRYQVKYASCTLLDGALTWWNSHKRTVGVDAAYAMTWKALMKLLTERVEKHFRPIHYASKTMNQAETNYTTTEKKMLAVVYAFAKFRSYLIMNKSIVHTDHSALKYLFAKKDAKARLLRWILLLQEFDFKVIDTKGAENYAADHLSRLENPYENIFDPKDVTPLNWAAAEYWRFQELTLLCTKIVSKEEDQDAIRIANNLMDLKLKGYAIKNAENKRRKNTENLNTKISKLNEEVSNCETLLYHYKLGLSQVEARLVEFKTQEIKFYEKIRGLKIDVEFRNNKIEYLVNELEQVKKEKEGLDNKLTGFESASKDLDTLLGSQRSDKNKEGLPEFADDTITDYSRPAPSKRSNTSDLQNSNSSVSKHGKSSDSIMSKPMIKFVKAADSPTVIKTYKVETARKPPVKYAEMYRNASKSPEVRGYWDSGCSRHMTGNISYLSEYEPYDGRYVSFGQGGDKITGKGIIKTSKLEFENVYFVKDLKYNQFSVSQICDNKNSVLFTDSECIVLGKEFKLKDDTNVLLRTSR</sequence>
<organism evidence="12">
    <name type="scientific">Tanacetum cinerariifolium</name>
    <name type="common">Dalmatian daisy</name>
    <name type="synonym">Chrysanthemum cinerariifolium</name>
    <dbReference type="NCBI Taxonomy" id="118510"/>
    <lineage>
        <taxon>Eukaryota</taxon>
        <taxon>Viridiplantae</taxon>
        <taxon>Streptophyta</taxon>
        <taxon>Embryophyta</taxon>
        <taxon>Tracheophyta</taxon>
        <taxon>Spermatophyta</taxon>
        <taxon>Magnoliopsida</taxon>
        <taxon>eudicotyledons</taxon>
        <taxon>Gunneridae</taxon>
        <taxon>Pentapetalae</taxon>
        <taxon>asterids</taxon>
        <taxon>campanulids</taxon>
        <taxon>Asterales</taxon>
        <taxon>Asteraceae</taxon>
        <taxon>Asteroideae</taxon>
        <taxon>Anthemideae</taxon>
        <taxon>Anthemidinae</taxon>
        <taxon>Tanacetum</taxon>
    </lineage>
</organism>
<keyword evidence="5" id="KW-0255">Endonuclease</keyword>
<feature type="domain" description="Reverse transcriptase RNase H-like" evidence="10">
    <location>
        <begin position="570"/>
        <end position="654"/>
    </location>
</feature>
<dbReference type="AlphaFoldDB" id="A0A6L2JHV5"/>
<evidence type="ECO:0000259" key="11">
    <source>
        <dbReference type="Pfam" id="PF22936"/>
    </source>
</evidence>
<dbReference type="PANTHER" id="PTHR34072">
    <property type="entry name" value="ENZYMATIC POLYPROTEIN-RELATED"/>
    <property type="match status" value="1"/>
</dbReference>
<evidence type="ECO:0000256" key="5">
    <source>
        <dbReference type="ARBA" id="ARBA00022759"/>
    </source>
</evidence>
<keyword evidence="3" id="KW-0540">Nuclease</keyword>
<feature type="region of interest" description="Disordered" evidence="9">
    <location>
        <begin position="444"/>
        <end position="478"/>
    </location>
</feature>
<dbReference type="InterPro" id="IPR043502">
    <property type="entry name" value="DNA/RNA_pol_sf"/>
</dbReference>
<dbReference type="PANTHER" id="PTHR34072:SF57">
    <property type="entry name" value="RNA-DIRECTED DNA POLYMERASE"/>
    <property type="match status" value="1"/>
</dbReference>
<feature type="region of interest" description="Disordered" evidence="9">
    <location>
        <begin position="846"/>
        <end position="899"/>
    </location>
</feature>
<feature type="coiled-coil region" evidence="8">
    <location>
        <begin position="804"/>
        <end position="838"/>
    </location>
</feature>
<evidence type="ECO:0000256" key="1">
    <source>
        <dbReference type="ARBA" id="ARBA00022679"/>
    </source>
</evidence>
<accession>A0A6L2JHV5</accession>
<feature type="compositionally biased region" description="Low complexity" evidence="9">
    <location>
        <begin position="198"/>
        <end position="227"/>
    </location>
</feature>
<protein>
    <submittedName>
        <fullName evidence="12">Reverse transcriptase domain-containing protein</fullName>
    </submittedName>
</protein>
<proteinExistence type="predicted"/>
<reference evidence="12" key="1">
    <citation type="journal article" date="2019" name="Sci. Rep.">
        <title>Draft genome of Tanacetum cinerariifolium, the natural source of mosquito coil.</title>
        <authorList>
            <person name="Yamashiro T."/>
            <person name="Shiraishi A."/>
            <person name="Satake H."/>
            <person name="Nakayama K."/>
        </authorList>
    </citation>
    <scope>NUCLEOTIDE SEQUENCE</scope>
</reference>
<dbReference type="GO" id="GO:0004519">
    <property type="term" value="F:endonuclease activity"/>
    <property type="evidence" value="ECO:0007669"/>
    <property type="project" value="UniProtKB-KW"/>
</dbReference>
<dbReference type="Pfam" id="PF17917">
    <property type="entry name" value="RT_RNaseH"/>
    <property type="match status" value="1"/>
</dbReference>
<evidence type="ECO:0000256" key="3">
    <source>
        <dbReference type="ARBA" id="ARBA00022722"/>
    </source>
</evidence>
<dbReference type="Pfam" id="PF22936">
    <property type="entry name" value="Pol_BBD"/>
    <property type="match status" value="1"/>
</dbReference>
<gene>
    <name evidence="12" type="ORF">Tci_008571</name>
</gene>
<dbReference type="GO" id="GO:0004190">
    <property type="term" value="F:aspartic-type endopeptidase activity"/>
    <property type="evidence" value="ECO:0007669"/>
    <property type="project" value="UniProtKB-KW"/>
</dbReference>
<name>A0A6L2JHV5_TANCI</name>
<keyword evidence="8" id="KW-0175">Coiled coil</keyword>
<evidence type="ECO:0000256" key="6">
    <source>
        <dbReference type="ARBA" id="ARBA00022801"/>
    </source>
</evidence>
<keyword evidence="6" id="KW-0378">Hydrolase</keyword>
<dbReference type="EMBL" id="BKCJ010000827">
    <property type="protein sequence ID" value="GEU36593.1"/>
    <property type="molecule type" value="Genomic_DNA"/>
</dbReference>
<dbReference type="CDD" id="cd09274">
    <property type="entry name" value="RNase_HI_RT_Ty3"/>
    <property type="match status" value="1"/>
</dbReference>
<keyword evidence="2" id="KW-0548">Nucleotidyltransferase</keyword>